<dbReference type="SUPFAM" id="SSF101801">
    <property type="entry name" value="Surface presentation of antigens (SPOA)"/>
    <property type="match status" value="1"/>
</dbReference>
<dbReference type="InterPro" id="IPR036429">
    <property type="entry name" value="SpoA-like_sf"/>
</dbReference>
<comment type="caution">
    <text evidence="10">The sequence shown here is derived from an EMBL/GenBank/DDBJ whole genome shotgun (WGS) entry which is preliminary data.</text>
</comment>
<sequence>MSDGTISQSEIDALLSGVDVGGLSSGPSSNVNVDTATLGKFADGLKDKVASNLNGMTGGTFEIGEPTVEAMDRDQLLAKLPEMVVAVMADFNAGLKGDHLVLLAPEFAQKVTSLVNKEENAELDDMALSVIGEFISTHTGSEITDLSSIAGLASNPPEAVHVPKAMVRIPQGTFALFSYPLTLEGQTYTLWEAVSSDVAEGIAKALGGGTPDPAPATGGALNAADMASMANLAGGAPQMGGMGAAMGGMQMGGFQQQPMMGGMPMGGMQMPMGGGMQMGGMPMGMSMPNVQAVQYPNLAGGPTSQEQGNIGLIMDVNMEMTVELGRTKKQIKDILGMGEGTIIELDKLAGEPVDILVNHKPIAKGEVVVIDENFGVRVTEILSPMERVSDLR</sequence>
<comment type="subcellular location">
    <subcellularLocation>
        <location evidence="1">Cell membrane</location>
        <topology evidence="1">Peripheral membrane protein</topology>
        <orientation evidence="1">Cytoplasmic side</orientation>
    </subcellularLocation>
</comment>
<dbReference type="PANTHER" id="PTHR43484:SF1">
    <property type="entry name" value="FLAGELLAR MOTOR SWITCH PROTEIN FLIN"/>
    <property type="match status" value="1"/>
</dbReference>
<dbReference type="InterPro" id="IPR028976">
    <property type="entry name" value="CheC-like_sf"/>
</dbReference>
<dbReference type="InterPro" id="IPR051469">
    <property type="entry name" value="FliN/MopA/SpaO"/>
</dbReference>
<keyword evidence="10" id="KW-0966">Cell projection</keyword>
<dbReference type="NCBIfam" id="TIGR02480">
    <property type="entry name" value="fliN"/>
    <property type="match status" value="1"/>
</dbReference>
<dbReference type="GO" id="GO:0071973">
    <property type="term" value="P:bacterial-type flagellum-dependent cell motility"/>
    <property type="evidence" value="ECO:0007669"/>
    <property type="project" value="InterPro"/>
</dbReference>
<keyword evidence="7" id="KW-0472">Membrane</keyword>
<dbReference type="Gene3D" id="2.30.330.10">
    <property type="entry name" value="SpoA-like"/>
    <property type="match status" value="1"/>
</dbReference>
<keyword evidence="11" id="KW-1185">Reference proteome</keyword>
<feature type="domain" description="Flagellar motor switch protein FliN-like C-terminal" evidence="9">
    <location>
        <begin position="313"/>
        <end position="382"/>
    </location>
</feature>
<dbReference type="InterPro" id="IPR001172">
    <property type="entry name" value="FliN_T3SS_HrcQb"/>
</dbReference>
<dbReference type="AlphaFoldDB" id="A0A7W8LLT3"/>
<dbReference type="Pfam" id="PF01052">
    <property type="entry name" value="FliMN_C"/>
    <property type="match status" value="1"/>
</dbReference>
<proteinExistence type="inferred from homology"/>
<evidence type="ECO:0000313" key="11">
    <source>
        <dbReference type="Proteomes" id="UP000518887"/>
    </source>
</evidence>
<dbReference type="Gene3D" id="3.40.1550.10">
    <property type="entry name" value="CheC-like"/>
    <property type="match status" value="1"/>
</dbReference>
<dbReference type="Proteomes" id="UP000518887">
    <property type="component" value="Unassembled WGS sequence"/>
</dbReference>
<evidence type="ECO:0000256" key="7">
    <source>
        <dbReference type="ARBA" id="ARBA00023136"/>
    </source>
</evidence>
<accession>A0A7W8LLT3</accession>
<protein>
    <recommendedName>
        <fullName evidence="3">Flagellar motor switch protein FliN</fullName>
    </recommendedName>
</protein>
<evidence type="ECO:0000256" key="3">
    <source>
        <dbReference type="ARBA" id="ARBA00021897"/>
    </source>
</evidence>
<organism evidence="10 11">
    <name type="scientific">Treponema ruminis</name>
    <dbReference type="NCBI Taxonomy" id="744515"/>
    <lineage>
        <taxon>Bacteria</taxon>
        <taxon>Pseudomonadati</taxon>
        <taxon>Spirochaetota</taxon>
        <taxon>Spirochaetia</taxon>
        <taxon>Spirochaetales</taxon>
        <taxon>Treponemataceae</taxon>
        <taxon>Treponema</taxon>
    </lineage>
</organism>
<evidence type="ECO:0000256" key="8">
    <source>
        <dbReference type="ARBA" id="ARBA00025044"/>
    </source>
</evidence>
<dbReference type="RefSeq" id="WP_184658339.1">
    <property type="nucleotide sequence ID" value="NZ_CP031518.1"/>
</dbReference>
<evidence type="ECO:0000256" key="5">
    <source>
        <dbReference type="ARBA" id="ARBA00022500"/>
    </source>
</evidence>
<evidence type="ECO:0000256" key="6">
    <source>
        <dbReference type="ARBA" id="ARBA00022779"/>
    </source>
</evidence>
<dbReference type="PRINTS" id="PR00956">
    <property type="entry name" value="FLGMOTORFLIN"/>
</dbReference>
<evidence type="ECO:0000256" key="2">
    <source>
        <dbReference type="ARBA" id="ARBA00009226"/>
    </source>
</evidence>
<dbReference type="SUPFAM" id="SSF103039">
    <property type="entry name" value="CheC-like"/>
    <property type="match status" value="1"/>
</dbReference>
<comment type="similarity">
    <text evidence="2">Belongs to the FliN/MopA/SpaO family.</text>
</comment>
<keyword evidence="10" id="KW-0969">Cilium</keyword>
<keyword evidence="10" id="KW-0282">Flagellum</keyword>
<comment type="function">
    <text evidence="8">FliM is one of three proteins (FliG, FliN, FliM) that forms the rotor-mounted switch complex (C ring), located at the base of the basal body. This complex interacts with the CheY and CheZ chemotaxis proteins, in addition to contacting components of the motor that determine the direction of flagellar rotation.</text>
</comment>
<dbReference type="GO" id="GO:0003774">
    <property type="term" value="F:cytoskeletal motor activity"/>
    <property type="evidence" value="ECO:0007669"/>
    <property type="project" value="InterPro"/>
</dbReference>
<evidence type="ECO:0000313" key="10">
    <source>
        <dbReference type="EMBL" id="MBB5225754.1"/>
    </source>
</evidence>
<evidence type="ECO:0000256" key="1">
    <source>
        <dbReference type="ARBA" id="ARBA00004413"/>
    </source>
</evidence>
<dbReference type="GO" id="GO:0009425">
    <property type="term" value="C:bacterial-type flagellum basal body"/>
    <property type="evidence" value="ECO:0007669"/>
    <property type="project" value="InterPro"/>
</dbReference>
<dbReference type="EMBL" id="JACHFQ010000003">
    <property type="protein sequence ID" value="MBB5225754.1"/>
    <property type="molecule type" value="Genomic_DNA"/>
</dbReference>
<dbReference type="InterPro" id="IPR012826">
    <property type="entry name" value="FliN"/>
</dbReference>
<dbReference type="GO" id="GO:0006935">
    <property type="term" value="P:chemotaxis"/>
    <property type="evidence" value="ECO:0007669"/>
    <property type="project" value="UniProtKB-KW"/>
</dbReference>
<keyword evidence="5" id="KW-0145">Chemotaxis</keyword>
<evidence type="ECO:0000259" key="9">
    <source>
        <dbReference type="Pfam" id="PF01052"/>
    </source>
</evidence>
<keyword evidence="4" id="KW-1003">Cell membrane</keyword>
<gene>
    <name evidence="10" type="ORF">HNP76_001111</name>
</gene>
<name>A0A7W8LLT3_9SPIR</name>
<keyword evidence="6" id="KW-0283">Flagellar rotation</keyword>
<reference evidence="10 11" key="1">
    <citation type="submission" date="2020-08" db="EMBL/GenBank/DDBJ databases">
        <title>Genomic Encyclopedia of Type Strains, Phase IV (KMG-IV): sequencing the most valuable type-strain genomes for metagenomic binning, comparative biology and taxonomic classification.</title>
        <authorList>
            <person name="Goeker M."/>
        </authorList>
    </citation>
    <scope>NUCLEOTIDE SEQUENCE [LARGE SCALE GENOMIC DNA]</scope>
    <source>
        <strain evidence="10 11">DSM 103462</strain>
    </source>
</reference>
<evidence type="ECO:0000256" key="4">
    <source>
        <dbReference type="ARBA" id="ARBA00022475"/>
    </source>
</evidence>
<dbReference type="PANTHER" id="PTHR43484">
    <property type="match status" value="1"/>
</dbReference>
<dbReference type="GO" id="GO:0005886">
    <property type="term" value="C:plasma membrane"/>
    <property type="evidence" value="ECO:0007669"/>
    <property type="project" value="UniProtKB-SubCell"/>
</dbReference>
<dbReference type="InterPro" id="IPR001543">
    <property type="entry name" value="FliN-like_C"/>
</dbReference>